<evidence type="ECO:0000256" key="4">
    <source>
        <dbReference type="ARBA" id="ARBA00022833"/>
    </source>
</evidence>
<feature type="compositionally biased region" description="Polar residues" evidence="7">
    <location>
        <begin position="219"/>
        <end position="230"/>
    </location>
</feature>
<reference evidence="10" key="1">
    <citation type="submission" date="2025-08" db="UniProtKB">
        <authorList>
            <consortium name="RefSeq"/>
        </authorList>
    </citation>
    <scope>IDENTIFICATION</scope>
    <source>
        <tissue evidence="10">Tentacle</tissue>
    </source>
</reference>
<dbReference type="InterPro" id="IPR050242">
    <property type="entry name" value="JAMM_MPN+_peptidase_M67A"/>
</dbReference>
<dbReference type="InterPro" id="IPR000555">
    <property type="entry name" value="JAMM/MPN+_dom"/>
</dbReference>
<evidence type="ECO:0000256" key="5">
    <source>
        <dbReference type="ARBA" id="ARBA00023049"/>
    </source>
</evidence>
<dbReference type="FunFam" id="3.40.140.10:FF:000053">
    <property type="entry name" value="MPN domain-containing protein CG4751"/>
    <property type="match status" value="1"/>
</dbReference>
<feature type="compositionally biased region" description="Low complexity" evidence="7">
    <location>
        <begin position="328"/>
        <end position="338"/>
    </location>
</feature>
<keyword evidence="5" id="KW-0482">Metalloprotease</keyword>
<dbReference type="SMART" id="SM00232">
    <property type="entry name" value="JAB_MPN"/>
    <property type="match status" value="1"/>
</dbReference>
<dbReference type="GO" id="GO:0008237">
    <property type="term" value="F:metallopeptidase activity"/>
    <property type="evidence" value="ECO:0007669"/>
    <property type="project" value="UniProtKB-KW"/>
</dbReference>
<feature type="compositionally biased region" description="Acidic residues" evidence="7">
    <location>
        <begin position="22"/>
        <end position="56"/>
    </location>
</feature>
<feature type="compositionally biased region" description="Low complexity" evidence="7">
    <location>
        <begin position="280"/>
        <end position="311"/>
    </location>
</feature>
<feature type="compositionally biased region" description="Polar residues" evidence="7">
    <location>
        <begin position="177"/>
        <end position="193"/>
    </location>
</feature>
<keyword evidence="1" id="KW-0645">Protease</keyword>
<keyword evidence="2" id="KW-0479">Metal-binding</keyword>
<dbReference type="RefSeq" id="XP_031573969.1">
    <property type="nucleotide sequence ID" value="XM_031718109.1"/>
</dbReference>
<dbReference type="PANTHER" id="PTHR10410">
    <property type="entry name" value="EUKARYOTIC TRANSLATION INITIATION FACTOR 3 -RELATED"/>
    <property type="match status" value="1"/>
</dbReference>
<dbReference type="GO" id="GO:0006508">
    <property type="term" value="P:proteolysis"/>
    <property type="evidence" value="ECO:0007669"/>
    <property type="project" value="UniProtKB-KW"/>
</dbReference>
<dbReference type="Pfam" id="PF18755">
    <property type="entry name" value="RAMA"/>
    <property type="match status" value="1"/>
</dbReference>
<keyword evidence="3" id="KW-0378">Hydrolase</keyword>
<feature type="region of interest" description="Disordered" evidence="7">
    <location>
        <begin position="1"/>
        <end position="66"/>
    </location>
</feature>
<keyword evidence="4" id="KW-0862">Zinc</keyword>
<name>A0A6P8J301_ACTTE</name>
<evidence type="ECO:0000256" key="1">
    <source>
        <dbReference type="ARBA" id="ARBA00022670"/>
    </source>
</evidence>
<evidence type="ECO:0000259" key="8">
    <source>
        <dbReference type="PROSITE" id="PS50249"/>
    </source>
</evidence>
<feature type="compositionally biased region" description="Basic and acidic residues" evidence="7">
    <location>
        <begin position="1"/>
        <end position="11"/>
    </location>
</feature>
<evidence type="ECO:0000256" key="6">
    <source>
        <dbReference type="ARBA" id="ARBA00061577"/>
    </source>
</evidence>
<proteinExistence type="inferred from homology"/>
<evidence type="ECO:0000313" key="9">
    <source>
        <dbReference type="Proteomes" id="UP000515163"/>
    </source>
</evidence>
<dbReference type="InterPro" id="IPR037518">
    <property type="entry name" value="MPN"/>
</dbReference>
<dbReference type="Gene3D" id="3.40.140.10">
    <property type="entry name" value="Cytidine Deaminase, domain 2"/>
    <property type="match status" value="1"/>
</dbReference>
<accession>A0A6P8J301</accession>
<evidence type="ECO:0000256" key="3">
    <source>
        <dbReference type="ARBA" id="ARBA00022801"/>
    </source>
</evidence>
<feature type="compositionally biased region" description="Low complexity" evidence="7">
    <location>
        <begin position="243"/>
        <end position="253"/>
    </location>
</feature>
<dbReference type="AlphaFoldDB" id="A0A6P8J301"/>
<evidence type="ECO:0000313" key="10">
    <source>
        <dbReference type="RefSeq" id="XP_031573969.1"/>
    </source>
</evidence>
<dbReference type="OrthoDB" id="167806at2759"/>
<dbReference type="GO" id="GO:0046872">
    <property type="term" value="F:metal ion binding"/>
    <property type="evidence" value="ECO:0007669"/>
    <property type="project" value="UniProtKB-KW"/>
</dbReference>
<dbReference type="GeneID" id="116307797"/>
<keyword evidence="9" id="KW-1185">Reference proteome</keyword>
<dbReference type="KEGG" id="aten:116307797"/>
<gene>
    <name evidence="10" type="primary">LOC116307797</name>
</gene>
<comment type="similarity">
    <text evidence="6">Belongs to the peptidase M67 family.</text>
</comment>
<dbReference type="InterPro" id="IPR040843">
    <property type="entry name" value="RAMA"/>
</dbReference>
<dbReference type="FunCoup" id="A0A6P8J301">
    <property type="interactions" value="144"/>
</dbReference>
<evidence type="ECO:0000256" key="2">
    <source>
        <dbReference type="ARBA" id="ARBA00022723"/>
    </source>
</evidence>
<feature type="compositionally biased region" description="Low complexity" evidence="7">
    <location>
        <begin position="199"/>
        <end position="218"/>
    </location>
</feature>
<feature type="domain" description="MPN" evidence="8">
    <location>
        <begin position="381"/>
        <end position="514"/>
    </location>
</feature>
<organism evidence="9 10">
    <name type="scientific">Actinia tenebrosa</name>
    <name type="common">Australian red waratah sea anemone</name>
    <dbReference type="NCBI Taxonomy" id="6105"/>
    <lineage>
        <taxon>Eukaryota</taxon>
        <taxon>Metazoa</taxon>
        <taxon>Cnidaria</taxon>
        <taxon>Anthozoa</taxon>
        <taxon>Hexacorallia</taxon>
        <taxon>Actiniaria</taxon>
        <taxon>Actiniidae</taxon>
        <taxon>Actinia</taxon>
    </lineage>
</organism>
<dbReference type="Proteomes" id="UP000515163">
    <property type="component" value="Unplaced"/>
</dbReference>
<protein>
    <submittedName>
        <fullName evidence="10">MPN domain-containing protein-like isoform X1</fullName>
    </submittedName>
</protein>
<evidence type="ECO:0000256" key="7">
    <source>
        <dbReference type="SAM" id="MobiDB-lite"/>
    </source>
</evidence>
<dbReference type="PROSITE" id="PS50249">
    <property type="entry name" value="MPN"/>
    <property type="match status" value="1"/>
</dbReference>
<sequence>MVSKKADRKMEPLQANVSKKEDEEEMEEDVEGNDEEEEEEDNEEENEEDEEEEEEAEVKPVKQTKARKPRSFLTGRGVTIAMLIEDGVMEPGEKLLSIDYLGQKFYADLLPDGRIKWPDADKQFNSPSAWAIHCKRMVNPSKKSGCGWASVKYKGRKLDQYKTTWFKKHRTGETHGISKTSPKLTSPTETLSSPKIEAPSSKPTVSPSTTPSLTSPTTDSNQRAVSSGTDKATPKPHSRGPGRPRLSSPSRSLKNPPGRPPGRPRLKSPGGTPQGIRKITSPSLTAQSLSLQASQSSSHVRPSSHSPVTSPLLRSPGPVLKSPLARDLPVPLSSPPLSAGRKRSVRTRMSVKHSSVKPDSDPHTLVELVDFMATGKMQPFSIDISTNCLLLVDYHCHLTTSEITGYLAGKWDPQTHHMKILQAFPCRCRFADKENAPKVEEELRQALRKRGLQVVGWYHSHPNYQADPSVQDIKSQTKYQRIAQQALSGPHEPCIGMIVSPFDTYKPTKESTFRTFWVMQPSENNPDSLGVPMHVSFTVQQDQFLTEDLLNEMRWLWCFYKGSPDAIEFSNIWYGQQTYMDKVKASLFKKFPSDQADGRFVEFINTLLG</sequence>
<dbReference type="CDD" id="cd08067">
    <property type="entry name" value="MPN_2A_DUB"/>
    <property type="match status" value="1"/>
</dbReference>
<dbReference type="InParanoid" id="A0A6P8J301"/>
<feature type="region of interest" description="Disordered" evidence="7">
    <location>
        <begin position="171"/>
        <end position="359"/>
    </location>
</feature>
<dbReference type="SUPFAM" id="SSF102712">
    <property type="entry name" value="JAB1/MPN domain"/>
    <property type="match status" value="1"/>
</dbReference>
<feature type="compositionally biased region" description="Basic residues" evidence="7">
    <location>
        <begin position="340"/>
        <end position="355"/>
    </location>
</feature>
<dbReference type="Pfam" id="PF01398">
    <property type="entry name" value="JAB"/>
    <property type="match status" value="1"/>
</dbReference>